<evidence type="ECO:0000313" key="2">
    <source>
        <dbReference type="EMBL" id="CEK78691.1"/>
    </source>
</evidence>
<gene>
    <name evidence="2" type="primary">ORF111446</name>
</gene>
<feature type="region of interest" description="Disordered" evidence="1">
    <location>
        <begin position="1"/>
        <end position="25"/>
    </location>
</feature>
<feature type="region of interest" description="Disordered" evidence="1">
    <location>
        <begin position="78"/>
        <end position="100"/>
    </location>
</feature>
<feature type="non-terminal residue" evidence="2">
    <location>
        <position position="100"/>
    </location>
</feature>
<protein>
    <submittedName>
        <fullName evidence="2">Uncharacterized protein</fullName>
    </submittedName>
</protein>
<sequence length="100" mass="10929">MASPSTSYGHRVGRRRQSRRNRNVSSVVNVEEFSAEASPAPCIDLTADVSGYDVIDLTSPYNLSIMDSPIVVLTATDDVGPARRRGSGRRGRHRSGSRRL</sequence>
<accession>A0A0B7AF60</accession>
<reference evidence="2" key="1">
    <citation type="submission" date="2014-12" db="EMBL/GenBank/DDBJ databases">
        <title>Insight into the proteome of Arion vulgaris.</title>
        <authorList>
            <person name="Aradska J."/>
            <person name="Bulat T."/>
            <person name="Smidak R."/>
            <person name="Sarate P."/>
            <person name="Gangsoo J."/>
            <person name="Sialana F."/>
            <person name="Bilban M."/>
            <person name="Lubec G."/>
        </authorList>
    </citation>
    <scope>NUCLEOTIDE SEQUENCE</scope>
    <source>
        <tissue evidence="2">Skin</tissue>
    </source>
</reference>
<feature type="compositionally biased region" description="Basic residues" evidence="1">
    <location>
        <begin position="82"/>
        <end position="100"/>
    </location>
</feature>
<proteinExistence type="predicted"/>
<name>A0A0B7AF60_9EUPU</name>
<feature type="compositionally biased region" description="Basic residues" evidence="1">
    <location>
        <begin position="11"/>
        <end position="22"/>
    </location>
</feature>
<dbReference type="AlphaFoldDB" id="A0A0B7AF60"/>
<evidence type="ECO:0000256" key="1">
    <source>
        <dbReference type="SAM" id="MobiDB-lite"/>
    </source>
</evidence>
<organism evidence="2">
    <name type="scientific">Arion vulgaris</name>
    <dbReference type="NCBI Taxonomy" id="1028688"/>
    <lineage>
        <taxon>Eukaryota</taxon>
        <taxon>Metazoa</taxon>
        <taxon>Spiralia</taxon>
        <taxon>Lophotrochozoa</taxon>
        <taxon>Mollusca</taxon>
        <taxon>Gastropoda</taxon>
        <taxon>Heterobranchia</taxon>
        <taxon>Euthyneura</taxon>
        <taxon>Panpulmonata</taxon>
        <taxon>Eupulmonata</taxon>
        <taxon>Stylommatophora</taxon>
        <taxon>Helicina</taxon>
        <taxon>Arionoidea</taxon>
        <taxon>Arionidae</taxon>
        <taxon>Arion</taxon>
    </lineage>
</organism>
<dbReference type="EMBL" id="HACG01031826">
    <property type="protein sequence ID" value="CEK78691.1"/>
    <property type="molecule type" value="Transcribed_RNA"/>
</dbReference>